<name>A0A976SKQ8_THEOR</name>
<protein>
    <submittedName>
        <fullName evidence="1">Uncharacterized protein</fullName>
    </submittedName>
</protein>
<proteinExistence type="predicted"/>
<dbReference type="EMBL" id="CP056067">
    <property type="protein sequence ID" value="UVC54445.1"/>
    <property type="molecule type" value="Genomic_DNA"/>
</dbReference>
<evidence type="ECO:0000313" key="2">
    <source>
        <dbReference type="Proteomes" id="UP000244803"/>
    </source>
</evidence>
<gene>
    <name evidence="1" type="ORF">MACJ_003992</name>
</gene>
<organism evidence="1 2">
    <name type="scientific">Theileria orientalis</name>
    <dbReference type="NCBI Taxonomy" id="68886"/>
    <lineage>
        <taxon>Eukaryota</taxon>
        <taxon>Sar</taxon>
        <taxon>Alveolata</taxon>
        <taxon>Apicomplexa</taxon>
        <taxon>Aconoidasida</taxon>
        <taxon>Piroplasmida</taxon>
        <taxon>Theileriidae</taxon>
        <taxon>Theileria</taxon>
    </lineage>
</organism>
<dbReference type="AlphaFoldDB" id="A0A976SKQ8"/>
<sequence length="66" mass="7890">MVSIKKNGILENDGEFPYSNSSNKVRIIKILSHYLNIKNHQDKDQFHFFLKDKLEKIQNENREQTL</sequence>
<dbReference type="Proteomes" id="UP000244803">
    <property type="component" value="Chromosome 4"/>
</dbReference>
<accession>A0A976SKQ8</accession>
<reference evidence="1" key="1">
    <citation type="submission" date="2022-07" db="EMBL/GenBank/DDBJ databases">
        <title>Evaluation of T. orientalis genome assembly methods using nanopore sequencing and analysis of variation between genomes.</title>
        <authorList>
            <person name="Yam J."/>
            <person name="Micallef M.L."/>
            <person name="Liu M."/>
            <person name="Djordjevic S.P."/>
            <person name="Bogema D.R."/>
            <person name="Jenkins C."/>
        </authorList>
    </citation>
    <scope>NUCLEOTIDE SEQUENCE</scope>
    <source>
        <strain evidence="1">Fish Creek</strain>
    </source>
</reference>
<evidence type="ECO:0000313" key="1">
    <source>
        <dbReference type="EMBL" id="UVC54445.1"/>
    </source>
</evidence>